<reference evidence="1 2" key="1">
    <citation type="journal article" date="2023" name="G3 (Bethesda)">
        <title>A chromosome-level genome assembly of Zasmidium syzygii isolated from banana leaves.</title>
        <authorList>
            <person name="van Westerhoven A.C."/>
            <person name="Mehrabi R."/>
            <person name="Talebi R."/>
            <person name="Steentjes M.B.F."/>
            <person name="Corcolon B."/>
            <person name="Chong P.A."/>
            <person name="Kema G.H.J."/>
            <person name="Seidl M.F."/>
        </authorList>
    </citation>
    <scope>NUCLEOTIDE SEQUENCE [LARGE SCALE GENOMIC DNA]</scope>
    <source>
        <strain evidence="1 2">P124</strain>
    </source>
</reference>
<sequence length="322" mass="36673">MTKHTPSKSLSALPVTTQLTALPTALPTTPIALQPQATTTLPTDPDLQSKAQALNHRTKNLNNAELNLATHQSDLEARQSQIDTLWSTLQTASDALLRRELAQTNREQTFNEQAHHRTLHLNASTLTLNNLKEALDLRWKFICQCEATLEERKSVLATRESGVEEREGAVFAWEEGVRKRERDVDDRAGHVVRERREVEESVKEVVEREKELEECGKRRGEQGVYWGEKWAALHDMRQGVVNVFDAEMKRARQFVGDYDLWDVYGEYIGTFEEAGEKHLEPMLSGKASVGEGAVAQVQLEMLTTEVREWLGSLERMLEEKWD</sequence>
<name>A0ABR0E487_ZASCE</name>
<evidence type="ECO:0000313" key="2">
    <source>
        <dbReference type="Proteomes" id="UP001305779"/>
    </source>
</evidence>
<organism evidence="1 2">
    <name type="scientific">Zasmidium cellare</name>
    <name type="common">Wine cellar mold</name>
    <name type="synonym">Racodium cellare</name>
    <dbReference type="NCBI Taxonomy" id="395010"/>
    <lineage>
        <taxon>Eukaryota</taxon>
        <taxon>Fungi</taxon>
        <taxon>Dikarya</taxon>
        <taxon>Ascomycota</taxon>
        <taxon>Pezizomycotina</taxon>
        <taxon>Dothideomycetes</taxon>
        <taxon>Dothideomycetidae</taxon>
        <taxon>Mycosphaerellales</taxon>
        <taxon>Mycosphaerellaceae</taxon>
        <taxon>Zasmidium</taxon>
    </lineage>
</organism>
<gene>
    <name evidence="1" type="ORF">PRZ48_012118</name>
</gene>
<keyword evidence="2" id="KW-1185">Reference proteome</keyword>
<evidence type="ECO:0000313" key="1">
    <source>
        <dbReference type="EMBL" id="KAK4496139.1"/>
    </source>
</evidence>
<accession>A0ABR0E487</accession>
<dbReference type="EMBL" id="JAXOVC010000010">
    <property type="protein sequence ID" value="KAK4496139.1"/>
    <property type="molecule type" value="Genomic_DNA"/>
</dbReference>
<proteinExistence type="predicted"/>
<dbReference type="Proteomes" id="UP001305779">
    <property type="component" value="Unassembled WGS sequence"/>
</dbReference>
<protein>
    <submittedName>
        <fullName evidence="1">Uncharacterized protein</fullName>
    </submittedName>
</protein>
<comment type="caution">
    <text evidence="1">The sequence shown here is derived from an EMBL/GenBank/DDBJ whole genome shotgun (WGS) entry which is preliminary data.</text>
</comment>